<dbReference type="eggNOG" id="ENOG5033Y2Q">
    <property type="taxonomic scope" value="Bacteria"/>
</dbReference>
<dbReference type="EMBL" id="BX294144">
    <property type="protein sequence ID" value="CAD74797.1"/>
    <property type="molecule type" value="Genomic_DNA"/>
</dbReference>
<gene>
    <name evidence="1" type="ordered locus">RB6431</name>
</gene>
<protein>
    <recommendedName>
        <fullName evidence="3">Secreted protein containing DUF1552</fullName>
    </recommendedName>
</protein>
<accession>Q7UQA8</accession>
<dbReference type="AlphaFoldDB" id="Q7UQA8"/>
<proteinExistence type="predicted"/>
<dbReference type="EnsemblBacteria" id="CAD74797">
    <property type="protein sequence ID" value="CAD74797"/>
    <property type="gene ID" value="RB6431"/>
</dbReference>
<dbReference type="Pfam" id="PF07586">
    <property type="entry name" value="HXXSHH"/>
    <property type="match status" value="1"/>
</dbReference>
<sequence>MNQQSARALFLAQPVRAFSTGPIMKSKRIHRRTMLRSLGAATVGLPLLEEMLASTAVAANATPEIPIRAFNVFFGLGIPAPLQKEGFQGVLQPLQPLSKKLLIMREVDHVRCDEKGINAHYDGATAAFTAEPPDGEAKSGGPSIDQVIRRAHYPGGLPKGMVSTLAGGTFFRRSRVGRYVHSYNMDGTVAATIQEKPRELFERVFGGVALAGGDRSERLKRSVLDTVVEDYRHYTGANSPLGASSRARVADHLDRIREFEQRAFAMKHRQPNGPQVPPRSIIPHGGPADPGGQGIDITLDQLTSEWRLLSDVYALAVQMDRVRFGALTFLAAGERIRLTGDYIYNGKKLWEFDDARQQNASGDKGCSHEWWHKFNEKKKNEALRAHAHMKMQEVAYFLSALDSDECREPNGRTILENSLITISTESGDGRHNDVKRELSGVFHCITGANGRFKTGQIMNVGAEGLDVYNTMLDAFGTKDRLGPKKRDGRQIDSIRA</sequence>
<dbReference type="PATRIC" id="fig|243090.15.peg.3109"/>
<dbReference type="OrthoDB" id="209744at2"/>
<dbReference type="InterPro" id="IPR011447">
    <property type="entry name" value="DUF1552"/>
</dbReference>
<dbReference type="STRING" id="243090.RB6431"/>
<organism evidence="1 2">
    <name type="scientific">Rhodopirellula baltica (strain DSM 10527 / NCIMB 13988 / SH1)</name>
    <dbReference type="NCBI Taxonomy" id="243090"/>
    <lineage>
        <taxon>Bacteria</taxon>
        <taxon>Pseudomonadati</taxon>
        <taxon>Planctomycetota</taxon>
        <taxon>Planctomycetia</taxon>
        <taxon>Pirellulales</taxon>
        <taxon>Pirellulaceae</taxon>
        <taxon>Rhodopirellula</taxon>
    </lineage>
</organism>
<name>Q7UQA8_RHOBA</name>
<evidence type="ECO:0000313" key="2">
    <source>
        <dbReference type="Proteomes" id="UP000001025"/>
    </source>
</evidence>
<reference evidence="1 2" key="1">
    <citation type="journal article" date="2003" name="Proc. Natl. Acad. Sci. U.S.A.">
        <title>Complete genome sequence of the marine planctomycete Pirellula sp. strain 1.</title>
        <authorList>
            <person name="Gloeckner F.O."/>
            <person name="Kube M."/>
            <person name="Bauer M."/>
            <person name="Teeling H."/>
            <person name="Lombardot T."/>
            <person name="Ludwig W."/>
            <person name="Gade D."/>
            <person name="Beck A."/>
            <person name="Borzym K."/>
            <person name="Heitmann K."/>
            <person name="Rabus R."/>
            <person name="Schlesner H."/>
            <person name="Amann R."/>
            <person name="Reinhardt R."/>
        </authorList>
    </citation>
    <scope>NUCLEOTIDE SEQUENCE [LARGE SCALE GENOMIC DNA]</scope>
    <source>
        <strain evidence="2">DSM 10527 / NCIMB 13988 / SH1</strain>
    </source>
</reference>
<keyword evidence="2" id="KW-1185">Reference proteome</keyword>
<dbReference type="InParanoid" id="Q7UQA8"/>
<dbReference type="Proteomes" id="UP000001025">
    <property type="component" value="Chromosome"/>
</dbReference>
<evidence type="ECO:0000313" key="1">
    <source>
        <dbReference type="EMBL" id="CAD74797.1"/>
    </source>
</evidence>
<dbReference type="KEGG" id="rba:RB6431"/>
<evidence type="ECO:0008006" key="3">
    <source>
        <dbReference type="Google" id="ProtNLM"/>
    </source>
</evidence>
<dbReference type="HOGENOM" id="CLU_549651_0_0_0"/>